<dbReference type="InterPro" id="IPR006059">
    <property type="entry name" value="SBP"/>
</dbReference>
<reference evidence="7 8" key="1">
    <citation type="submission" date="2024-09" db="EMBL/GenBank/DDBJ databases">
        <authorList>
            <person name="Sun Q."/>
            <person name="Mori K."/>
        </authorList>
    </citation>
    <scope>NUCLEOTIDE SEQUENCE [LARGE SCALE GENOMIC DNA]</scope>
    <source>
        <strain evidence="7 8">JCM 12520</strain>
    </source>
</reference>
<protein>
    <submittedName>
        <fullName evidence="7">Extracellular solute-binding protein</fullName>
    </submittedName>
</protein>
<keyword evidence="1" id="KW-1003">Cell membrane</keyword>
<dbReference type="PROSITE" id="PS51257">
    <property type="entry name" value="PROKAR_LIPOPROTEIN"/>
    <property type="match status" value="1"/>
</dbReference>
<evidence type="ECO:0000256" key="2">
    <source>
        <dbReference type="ARBA" id="ARBA00022729"/>
    </source>
</evidence>
<dbReference type="Proteomes" id="UP001589619">
    <property type="component" value="Unassembled WGS sequence"/>
</dbReference>
<sequence length="559" mass="61977">MRGAKGCGSGRRLLAHGAMAAIVCLGLAGCADEAGIKPEAPIVDRAGPHGQAKYNPPIELTTVGTSQGVPVYGEGDDMNDNEWTRYLRDNLGIIVRKRWEAPGDQVEQKTNQMIASGDIPDFFIVNLTQLAQLQRADLIEPLTAVYAQHASPAVRAVIEQAGPEVLEAARIHGELMGIPFTGVAKESVPVLWLREDWRLKLGLPKPETMDDLLRIAERFAAGDPDGNGRRDTYGLGLDKNLGMAIGFFNGFHAYKGTWISRAAGRLAYGSIQPEMKFALGRLRDMYLAGQIDEEFGIKETAKVYDTMGSGRLGMAFGTISATSFYQQTPDSRWFAYAVPSYGSEKTMVQHGLNVVTGFWVVKKGNPHPEAILRMADEFVDKFYTNTKDEVYKRFNYDIDTRTSVWMQAPVKLYKSYKNAEISAHLEPFLTRGTPPTETERAALTPEEREKYGQIQDYLTGRSTDWTVIARNGLAGGGTVIMDYVRNGQMLPNRFYGSPTKTMAQRQINLSKLEEDAFTKIIMGAPLDDFDRFVEDWKRLGGDEITKEVNEWANTNNAGG</sequence>
<dbReference type="SUPFAM" id="SSF53850">
    <property type="entry name" value="Periplasmic binding protein-like II"/>
    <property type="match status" value="1"/>
</dbReference>
<dbReference type="Gene3D" id="3.40.190.10">
    <property type="entry name" value="Periplasmic binding protein-like II"/>
    <property type="match status" value="2"/>
</dbReference>
<evidence type="ECO:0000256" key="3">
    <source>
        <dbReference type="ARBA" id="ARBA00023136"/>
    </source>
</evidence>
<feature type="chain" id="PRO_5046594315" evidence="6">
    <location>
        <begin position="21"/>
        <end position="559"/>
    </location>
</feature>
<gene>
    <name evidence="7" type="ORF">ACFFNY_18555</name>
</gene>
<dbReference type="Pfam" id="PF01547">
    <property type="entry name" value="SBP_bac_1"/>
    <property type="match status" value="1"/>
</dbReference>
<evidence type="ECO:0000313" key="8">
    <source>
        <dbReference type="Proteomes" id="UP001589619"/>
    </source>
</evidence>
<keyword evidence="3" id="KW-0472">Membrane</keyword>
<keyword evidence="2 6" id="KW-0732">Signal</keyword>
<dbReference type="PANTHER" id="PTHR43649:SF33">
    <property type="entry name" value="POLYGALACTURONAN_RHAMNOGALACTURONAN-BINDING PROTEIN YTCQ"/>
    <property type="match status" value="1"/>
</dbReference>
<accession>A0ABV5VZ31</accession>
<evidence type="ECO:0000313" key="7">
    <source>
        <dbReference type="EMBL" id="MFB9753573.1"/>
    </source>
</evidence>
<keyword evidence="4" id="KW-0564">Palmitate</keyword>
<dbReference type="InterPro" id="IPR050490">
    <property type="entry name" value="Bact_solute-bd_prot1"/>
</dbReference>
<organism evidence="7 8">
    <name type="scientific">Paenibacillus hodogayensis</name>
    <dbReference type="NCBI Taxonomy" id="279208"/>
    <lineage>
        <taxon>Bacteria</taxon>
        <taxon>Bacillati</taxon>
        <taxon>Bacillota</taxon>
        <taxon>Bacilli</taxon>
        <taxon>Bacillales</taxon>
        <taxon>Paenibacillaceae</taxon>
        <taxon>Paenibacillus</taxon>
    </lineage>
</organism>
<evidence type="ECO:0000256" key="4">
    <source>
        <dbReference type="ARBA" id="ARBA00023139"/>
    </source>
</evidence>
<proteinExistence type="predicted"/>
<dbReference type="PANTHER" id="PTHR43649">
    <property type="entry name" value="ARABINOSE-BINDING PROTEIN-RELATED"/>
    <property type="match status" value="1"/>
</dbReference>
<keyword evidence="8" id="KW-1185">Reference proteome</keyword>
<evidence type="ECO:0000256" key="5">
    <source>
        <dbReference type="ARBA" id="ARBA00023288"/>
    </source>
</evidence>
<name>A0ABV5VZ31_9BACL</name>
<comment type="caution">
    <text evidence="7">The sequence shown here is derived from an EMBL/GenBank/DDBJ whole genome shotgun (WGS) entry which is preliminary data.</text>
</comment>
<evidence type="ECO:0000256" key="6">
    <source>
        <dbReference type="SAM" id="SignalP"/>
    </source>
</evidence>
<dbReference type="RefSeq" id="WP_344901002.1">
    <property type="nucleotide sequence ID" value="NZ_BAAAYO010000001.1"/>
</dbReference>
<keyword evidence="5" id="KW-0449">Lipoprotein</keyword>
<feature type="signal peptide" evidence="6">
    <location>
        <begin position="1"/>
        <end position="20"/>
    </location>
</feature>
<dbReference type="EMBL" id="JBHMAG010000012">
    <property type="protein sequence ID" value="MFB9753573.1"/>
    <property type="molecule type" value="Genomic_DNA"/>
</dbReference>
<evidence type="ECO:0000256" key="1">
    <source>
        <dbReference type="ARBA" id="ARBA00022475"/>
    </source>
</evidence>